<organism evidence="8 9">
    <name type="scientific">Bizionia myxarmorum</name>
    <dbReference type="NCBI Taxonomy" id="291186"/>
    <lineage>
        <taxon>Bacteria</taxon>
        <taxon>Pseudomonadati</taxon>
        <taxon>Bacteroidota</taxon>
        <taxon>Flavobacteriia</taxon>
        <taxon>Flavobacteriales</taxon>
        <taxon>Flavobacteriaceae</taxon>
        <taxon>Bizionia</taxon>
    </lineage>
</organism>
<dbReference type="Pfam" id="PF14715">
    <property type="entry name" value="FixP_N"/>
    <property type="match status" value="1"/>
</dbReference>
<keyword evidence="3 4" id="KW-0408">Iron</keyword>
<feature type="transmembrane region" description="Helical" evidence="6">
    <location>
        <begin position="129"/>
        <end position="146"/>
    </location>
</feature>
<dbReference type="Proteomes" id="UP000323720">
    <property type="component" value="Unassembled WGS sequence"/>
</dbReference>
<evidence type="ECO:0000256" key="5">
    <source>
        <dbReference type="SAM" id="MobiDB-lite"/>
    </source>
</evidence>
<evidence type="ECO:0000256" key="6">
    <source>
        <dbReference type="SAM" id="Phobius"/>
    </source>
</evidence>
<keyword evidence="6" id="KW-1133">Transmembrane helix</keyword>
<dbReference type="PROSITE" id="PS51007">
    <property type="entry name" value="CYTC"/>
    <property type="match status" value="1"/>
</dbReference>
<accession>A0A5D0R6S9</accession>
<dbReference type="InterPro" id="IPR032858">
    <property type="entry name" value="CcoP_N"/>
</dbReference>
<dbReference type="AlphaFoldDB" id="A0A5D0R6S9"/>
<dbReference type="PANTHER" id="PTHR33751:SF1">
    <property type="entry name" value="CBB3-TYPE CYTOCHROME C OXIDASE SUBUNIT FIXP"/>
    <property type="match status" value="1"/>
</dbReference>
<dbReference type="PANTHER" id="PTHR33751">
    <property type="entry name" value="CBB3-TYPE CYTOCHROME C OXIDASE SUBUNIT FIXP"/>
    <property type="match status" value="1"/>
</dbReference>
<feature type="domain" description="Cytochrome c" evidence="7">
    <location>
        <begin position="194"/>
        <end position="274"/>
    </location>
</feature>
<sequence length="321" mass="35929">MRQLIPAWVRIPVLFFLIALLAEFFIDSGHQPAFIEEPLVMLFLIFVLILLIGIEAIVSSMDNILYQSLDAEGKARYDVQKVRNPKFQAWFQKIYTKSLDSKSMEEEHDIILDHNYDGIRELDNNLPPWWIYSFYASIVFAAVYLVKYHVFDADNQYDELETEYAQAAIDIEEYKKNTKGLVDINTVELLTDASDLKAGMAIFEANCVACHMADGGGGIGPNLTDNYWILGGGIKNVFKTLVEGGRAGKGMISWKQSLSPLEMAQVGSYVLTFQGKTAANPKEAEGDIWVDENAPVQDTPKEDVPVEDAEVNTDPVASVEN</sequence>
<keyword evidence="6" id="KW-0812">Transmembrane</keyword>
<evidence type="ECO:0000313" key="8">
    <source>
        <dbReference type="EMBL" id="TYB77153.1"/>
    </source>
</evidence>
<comment type="caution">
    <text evidence="8">The sequence shown here is derived from an EMBL/GenBank/DDBJ whole genome shotgun (WGS) entry which is preliminary data.</text>
</comment>
<dbReference type="InterPro" id="IPR009056">
    <property type="entry name" value="Cyt_c-like_dom"/>
</dbReference>
<proteinExistence type="predicted"/>
<dbReference type="InterPro" id="IPR038414">
    <property type="entry name" value="CcoP_N_sf"/>
</dbReference>
<dbReference type="RefSeq" id="WP_148404031.1">
    <property type="nucleotide sequence ID" value="NZ_VSKK01000002.1"/>
</dbReference>
<evidence type="ECO:0000256" key="4">
    <source>
        <dbReference type="PROSITE-ProRule" id="PRU00433"/>
    </source>
</evidence>
<dbReference type="EMBL" id="VSKK01000002">
    <property type="protein sequence ID" value="TYB77153.1"/>
    <property type="molecule type" value="Genomic_DNA"/>
</dbReference>
<dbReference type="Pfam" id="PF13442">
    <property type="entry name" value="Cytochrome_CBB3"/>
    <property type="match status" value="1"/>
</dbReference>
<dbReference type="Gene3D" id="1.10.760.10">
    <property type="entry name" value="Cytochrome c-like domain"/>
    <property type="match status" value="1"/>
</dbReference>
<evidence type="ECO:0000256" key="3">
    <source>
        <dbReference type="ARBA" id="ARBA00023004"/>
    </source>
</evidence>
<name>A0A5D0R6S9_9FLAO</name>
<dbReference type="GO" id="GO:0020037">
    <property type="term" value="F:heme binding"/>
    <property type="evidence" value="ECO:0007669"/>
    <property type="project" value="InterPro"/>
</dbReference>
<keyword evidence="6" id="KW-0472">Membrane</keyword>
<dbReference type="SUPFAM" id="SSF46626">
    <property type="entry name" value="Cytochrome c"/>
    <property type="match status" value="1"/>
</dbReference>
<dbReference type="InterPro" id="IPR050597">
    <property type="entry name" value="Cytochrome_c_Oxidase_Subunit"/>
</dbReference>
<gene>
    <name evidence="8" type="ORF">ES674_10725</name>
</gene>
<dbReference type="GO" id="GO:0046872">
    <property type="term" value="F:metal ion binding"/>
    <property type="evidence" value="ECO:0007669"/>
    <property type="project" value="UniProtKB-KW"/>
</dbReference>
<reference evidence="8 9" key="1">
    <citation type="submission" date="2019-08" db="EMBL/GenBank/DDBJ databases">
        <title>Genomes of Antarctic Bizionia species.</title>
        <authorList>
            <person name="Bowman J.P."/>
        </authorList>
    </citation>
    <scope>NUCLEOTIDE SEQUENCE [LARGE SCALE GENOMIC DNA]</scope>
    <source>
        <strain evidence="8 9">ADA-4</strain>
    </source>
</reference>
<evidence type="ECO:0000256" key="1">
    <source>
        <dbReference type="ARBA" id="ARBA00022617"/>
    </source>
</evidence>
<keyword evidence="1 4" id="KW-0349">Heme</keyword>
<dbReference type="GO" id="GO:0009055">
    <property type="term" value="F:electron transfer activity"/>
    <property type="evidence" value="ECO:0007669"/>
    <property type="project" value="InterPro"/>
</dbReference>
<evidence type="ECO:0000313" key="9">
    <source>
        <dbReference type="Proteomes" id="UP000323720"/>
    </source>
</evidence>
<feature type="region of interest" description="Disordered" evidence="5">
    <location>
        <begin position="282"/>
        <end position="321"/>
    </location>
</feature>
<feature type="transmembrane region" description="Helical" evidence="6">
    <location>
        <begin position="38"/>
        <end position="58"/>
    </location>
</feature>
<evidence type="ECO:0000259" key="7">
    <source>
        <dbReference type="PROSITE" id="PS51007"/>
    </source>
</evidence>
<protein>
    <submittedName>
        <fullName evidence="8">C-type cytochrome</fullName>
    </submittedName>
</protein>
<feature type="transmembrane region" description="Helical" evidence="6">
    <location>
        <begin position="7"/>
        <end position="26"/>
    </location>
</feature>
<keyword evidence="9" id="KW-1185">Reference proteome</keyword>
<dbReference type="Gene3D" id="6.10.280.130">
    <property type="match status" value="1"/>
</dbReference>
<dbReference type="OrthoDB" id="9811281at2"/>
<keyword evidence="2 4" id="KW-0479">Metal-binding</keyword>
<dbReference type="InterPro" id="IPR036909">
    <property type="entry name" value="Cyt_c-like_dom_sf"/>
</dbReference>
<evidence type="ECO:0000256" key="2">
    <source>
        <dbReference type="ARBA" id="ARBA00022723"/>
    </source>
</evidence>